<evidence type="ECO:0000259" key="8">
    <source>
        <dbReference type="Pfam" id="PF25967"/>
    </source>
</evidence>
<sequence>MKPTSLHMPLLCLGLVALAGCGKSEAPPQQAPADVTTVTLHPTDAPVIQHLQGRLSAYRTADVRARIAGVLLKRTYKEGTDVKQGQLLYQIDPAPYRATLNTDLGQLAQAKASYFNYHSIANRYRQLIGQHYISQQDLDTAEANERNADAAVTAAQATVDNARIQLDWTSVRAPISGRAEQQQFTEGAMVGSSGADTGAGGTLLTTVDQIDPLYVNFNIAVTDLNRLQMGQATGSVTLDQQQQTHVRLTLPDGTPIPQEATLDFSSVLTDATTGAVTLRATLPNPQRLFYPGQYVALAAGLGTLHHVFVVPQAALQRDTRGAYVLVIDSNNKVVRKDVNSDSLTDAGWIVAKGLNDGDRVVVDGIQLAMPGSTVKPHEAKPASSGSAPAQQTSPSAQS</sequence>
<keyword evidence="10" id="KW-1185">Reference proteome</keyword>
<dbReference type="HOGENOM" id="CLU_018816_2_1_6"/>
<dbReference type="Gene3D" id="2.40.50.100">
    <property type="match status" value="1"/>
</dbReference>
<dbReference type="Pfam" id="PF25967">
    <property type="entry name" value="RND-MFP_C"/>
    <property type="match status" value="1"/>
</dbReference>
<keyword evidence="4" id="KW-0732">Signal</keyword>
<dbReference type="NCBIfam" id="TIGR01730">
    <property type="entry name" value="RND_mfp"/>
    <property type="match status" value="1"/>
</dbReference>
<dbReference type="RefSeq" id="WP_014403285.1">
    <property type="nucleotide sequence ID" value="NC_017033.1"/>
</dbReference>
<organism evidence="9 10">
    <name type="scientific">Frateuria aurantia (strain ATCC 33424 / DSM 6220 / KCTC 2777 / LMG 1558 / NBRC 3245 / NCIMB 13370)</name>
    <name type="common">Acetobacter aurantius</name>
    <dbReference type="NCBI Taxonomy" id="767434"/>
    <lineage>
        <taxon>Bacteria</taxon>
        <taxon>Pseudomonadati</taxon>
        <taxon>Pseudomonadota</taxon>
        <taxon>Gammaproteobacteria</taxon>
        <taxon>Lysobacterales</taxon>
        <taxon>Rhodanobacteraceae</taxon>
        <taxon>Frateuria</taxon>
    </lineage>
</organism>
<reference evidence="9" key="1">
    <citation type="submission" date="2012-02" db="EMBL/GenBank/DDBJ databases">
        <title>The complete genome of Frateuria aurantia DSM 6220.</title>
        <authorList>
            <consortium name="US DOE Joint Genome Institute (JGI-PGF)"/>
            <person name="Lucas S."/>
            <person name="Copeland A."/>
            <person name="Lapidus A."/>
            <person name="Glavina del Rio T."/>
            <person name="Dalin E."/>
            <person name="Tice H."/>
            <person name="Bruce D."/>
            <person name="Goodwin L."/>
            <person name="Pitluck S."/>
            <person name="Peters L."/>
            <person name="Ovchinnikova G."/>
            <person name="Teshima H."/>
            <person name="Kyrpides N."/>
            <person name="Mavromatis K."/>
            <person name="Ivanova N."/>
            <person name="Brettin T."/>
            <person name="Detter J.C."/>
            <person name="Han C."/>
            <person name="Larimer F."/>
            <person name="Land M."/>
            <person name="Hauser L."/>
            <person name="Markowitz V."/>
            <person name="Cheng J.-F."/>
            <person name="Hugenholtz P."/>
            <person name="Woyke T."/>
            <person name="Wu D."/>
            <person name="Brambilla E."/>
            <person name="Klenk H.-P."/>
            <person name="Eisen J.A."/>
        </authorList>
    </citation>
    <scope>NUCLEOTIDE SEQUENCE</scope>
    <source>
        <strain evidence="9">DSM 6220</strain>
    </source>
</reference>
<dbReference type="InterPro" id="IPR058624">
    <property type="entry name" value="MdtA-like_HH"/>
</dbReference>
<dbReference type="Pfam" id="PF25944">
    <property type="entry name" value="Beta-barrel_RND"/>
    <property type="match status" value="1"/>
</dbReference>
<dbReference type="Gene3D" id="1.10.287.470">
    <property type="entry name" value="Helix hairpin bin"/>
    <property type="match status" value="1"/>
</dbReference>
<dbReference type="PANTHER" id="PTHR30158">
    <property type="entry name" value="ACRA/E-RELATED COMPONENT OF DRUG EFFLUX TRANSPORTER"/>
    <property type="match status" value="1"/>
</dbReference>
<dbReference type="EMBL" id="CP003350">
    <property type="protein sequence ID" value="AFC86280.1"/>
    <property type="molecule type" value="Genomic_DNA"/>
</dbReference>
<protein>
    <submittedName>
        <fullName evidence="9">RND family efflux transporter, MFP subunit</fullName>
    </submittedName>
</protein>
<comment type="subcellular location">
    <subcellularLocation>
        <location evidence="1">Cell inner membrane</location>
        <topology evidence="1">Lipid-anchor</topology>
    </subcellularLocation>
</comment>
<dbReference type="InterPro" id="IPR058627">
    <property type="entry name" value="MdtA-like_C"/>
</dbReference>
<feature type="signal peptide" evidence="4">
    <location>
        <begin position="1"/>
        <end position="19"/>
    </location>
</feature>
<evidence type="ECO:0000256" key="4">
    <source>
        <dbReference type="SAM" id="SignalP"/>
    </source>
</evidence>
<feature type="domain" description="Multidrug resistance protein MdtA-like barrel-sandwich hybrid" evidence="6">
    <location>
        <begin position="59"/>
        <end position="194"/>
    </location>
</feature>
<dbReference type="AlphaFoldDB" id="H8L068"/>
<gene>
    <name evidence="9" type="ordered locus">Fraau_1887</name>
</gene>
<evidence type="ECO:0000313" key="9">
    <source>
        <dbReference type="EMBL" id="AFC86280.1"/>
    </source>
</evidence>
<dbReference type="OrthoDB" id="9816569at2"/>
<dbReference type="eggNOG" id="COG0845">
    <property type="taxonomic scope" value="Bacteria"/>
</dbReference>
<evidence type="ECO:0000259" key="6">
    <source>
        <dbReference type="Pfam" id="PF25917"/>
    </source>
</evidence>
<dbReference type="GO" id="GO:0022857">
    <property type="term" value="F:transmembrane transporter activity"/>
    <property type="evidence" value="ECO:0007669"/>
    <property type="project" value="InterPro"/>
</dbReference>
<dbReference type="KEGG" id="fau:Fraau_1887"/>
<dbReference type="InterPro" id="IPR006143">
    <property type="entry name" value="RND_pump_MFP"/>
</dbReference>
<dbReference type="Proteomes" id="UP000005234">
    <property type="component" value="Chromosome"/>
</dbReference>
<proteinExistence type="inferred from homology"/>
<dbReference type="Pfam" id="PF25917">
    <property type="entry name" value="BSH_RND"/>
    <property type="match status" value="1"/>
</dbReference>
<dbReference type="Gene3D" id="2.40.30.170">
    <property type="match status" value="1"/>
</dbReference>
<dbReference type="PANTHER" id="PTHR30158:SF3">
    <property type="entry name" value="MULTIDRUG EFFLUX PUMP SUBUNIT ACRA-RELATED"/>
    <property type="match status" value="1"/>
</dbReference>
<feature type="domain" description="Multidrug resistance protein MdtA-like alpha-helical hairpin" evidence="5">
    <location>
        <begin position="104"/>
        <end position="169"/>
    </location>
</feature>
<dbReference type="STRING" id="767434.Fraau_1887"/>
<dbReference type="GO" id="GO:0046677">
    <property type="term" value="P:response to antibiotic"/>
    <property type="evidence" value="ECO:0007669"/>
    <property type="project" value="TreeGrafter"/>
</dbReference>
<evidence type="ECO:0000259" key="5">
    <source>
        <dbReference type="Pfam" id="PF25876"/>
    </source>
</evidence>
<evidence type="ECO:0000313" key="10">
    <source>
        <dbReference type="Proteomes" id="UP000005234"/>
    </source>
</evidence>
<feature type="chain" id="PRO_5003613370" evidence="4">
    <location>
        <begin position="20"/>
        <end position="398"/>
    </location>
</feature>
<name>H8L068_FRAAD</name>
<evidence type="ECO:0000259" key="7">
    <source>
        <dbReference type="Pfam" id="PF25944"/>
    </source>
</evidence>
<dbReference type="PROSITE" id="PS51257">
    <property type="entry name" value="PROKAR_LIPOPROTEIN"/>
    <property type="match status" value="1"/>
</dbReference>
<accession>H8L068</accession>
<evidence type="ECO:0000256" key="3">
    <source>
        <dbReference type="SAM" id="MobiDB-lite"/>
    </source>
</evidence>
<dbReference type="GO" id="GO:0005886">
    <property type="term" value="C:plasma membrane"/>
    <property type="evidence" value="ECO:0007669"/>
    <property type="project" value="TreeGrafter"/>
</dbReference>
<dbReference type="Pfam" id="PF25876">
    <property type="entry name" value="HH_MFP_RND"/>
    <property type="match status" value="1"/>
</dbReference>
<evidence type="ECO:0000256" key="1">
    <source>
        <dbReference type="ARBA" id="ARBA00004519"/>
    </source>
</evidence>
<dbReference type="InterPro" id="IPR058626">
    <property type="entry name" value="MdtA-like_b-barrel"/>
</dbReference>
<evidence type="ECO:0000256" key="2">
    <source>
        <dbReference type="ARBA" id="ARBA00009477"/>
    </source>
</evidence>
<feature type="domain" description="Multidrug resistance protein MdtA-like beta-barrel" evidence="7">
    <location>
        <begin position="212"/>
        <end position="297"/>
    </location>
</feature>
<feature type="compositionally biased region" description="Polar residues" evidence="3">
    <location>
        <begin position="383"/>
        <end position="398"/>
    </location>
</feature>
<dbReference type="SUPFAM" id="SSF111369">
    <property type="entry name" value="HlyD-like secretion proteins"/>
    <property type="match status" value="1"/>
</dbReference>
<feature type="region of interest" description="Disordered" evidence="3">
    <location>
        <begin position="371"/>
        <end position="398"/>
    </location>
</feature>
<dbReference type="InterPro" id="IPR058625">
    <property type="entry name" value="MdtA-like_BSH"/>
</dbReference>
<feature type="domain" description="Multidrug resistance protein MdtA-like C-terminal permuted SH3" evidence="8">
    <location>
        <begin position="307"/>
        <end position="366"/>
    </location>
</feature>
<comment type="similarity">
    <text evidence="2">Belongs to the membrane fusion protein (MFP) (TC 8.A.1) family.</text>
</comment>
<dbReference type="Gene3D" id="2.40.420.20">
    <property type="match status" value="1"/>
</dbReference>